<dbReference type="EMBL" id="CATWAF010000002">
    <property type="protein sequence ID" value="CAJ0692195.1"/>
    <property type="molecule type" value="Genomic_DNA"/>
</dbReference>
<evidence type="ECO:0000256" key="1">
    <source>
        <dbReference type="SAM" id="MobiDB-lite"/>
    </source>
</evidence>
<evidence type="ECO:0008006" key="4">
    <source>
        <dbReference type="Google" id="ProtNLM"/>
    </source>
</evidence>
<reference evidence="2 3" key="1">
    <citation type="submission" date="2023-07" db="EMBL/GenBank/DDBJ databases">
        <authorList>
            <person name="Peeters C."/>
        </authorList>
    </citation>
    <scope>NUCLEOTIDE SEQUENCE [LARGE SCALE GENOMIC DNA]</scope>
    <source>
        <strain evidence="2 3">LMG 18091</strain>
    </source>
</reference>
<dbReference type="AlphaFoldDB" id="A0AAD2AV94"/>
<dbReference type="Proteomes" id="UP001189915">
    <property type="component" value="Unassembled WGS sequence"/>
</dbReference>
<comment type="caution">
    <text evidence="2">The sequence shown here is derived from an EMBL/GenBank/DDBJ whole genome shotgun (WGS) entry which is preliminary data.</text>
</comment>
<proteinExistence type="predicted"/>
<evidence type="ECO:0000313" key="2">
    <source>
        <dbReference type="EMBL" id="CAJ0692195.1"/>
    </source>
</evidence>
<sequence>MTELTPKPPTSSNGTNGTHGANGATITTLHPQIDHTAQRVKDATAEGIDRLASVLSTALTQFDKRTEQLKNLHANVSEQASGSVRQHPVITIGLAFVAGMLLEQLTRD</sequence>
<protein>
    <recommendedName>
        <fullName evidence="4">DUF883 domain-containing protein</fullName>
    </recommendedName>
</protein>
<evidence type="ECO:0000313" key="3">
    <source>
        <dbReference type="Proteomes" id="UP001189915"/>
    </source>
</evidence>
<organism evidence="2 3">
    <name type="scientific">Ralstonia wenshanensis</name>
    <dbReference type="NCBI Taxonomy" id="2842456"/>
    <lineage>
        <taxon>Bacteria</taxon>
        <taxon>Pseudomonadati</taxon>
        <taxon>Pseudomonadota</taxon>
        <taxon>Betaproteobacteria</taxon>
        <taxon>Burkholderiales</taxon>
        <taxon>Burkholderiaceae</taxon>
        <taxon>Ralstonia</taxon>
    </lineage>
</organism>
<dbReference type="RefSeq" id="WP_232038830.1">
    <property type="nucleotide sequence ID" value="NZ_CATWAF010000002.1"/>
</dbReference>
<feature type="compositionally biased region" description="Low complexity" evidence="1">
    <location>
        <begin position="10"/>
        <end position="25"/>
    </location>
</feature>
<name>A0AAD2AV94_9RALS</name>
<keyword evidence="3" id="KW-1185">Reference proteome</keyword>
<feature type="region of interest" description="Disordered" evidence="1">
    <location>
        <begin position="1"/>
        <end position="25"/>
    </location>
</feature>
<accession>A0AAD2AV94</accession>
<gene>
    <name evidence="2" type="ORF">LMG18091_01572</name>
</gene>